<name>A0A285VHK0_9ACTN</name>
<keyword evidence="2" id="KW-1185">Reference proteome</keyword>
<evidence type="ECO:0000313" key="2">
    <source>
        <dbReference type="Proteomes" id="UP000219435"/>
    </source>
</evidence>
<reference evidence="2" key="1">
    <citation type="submission" date="2017-08" db="EMBL/GenBank/DDBJ databases">
        <authorList>
            <person name="Varghese N."/>
            <person name="Submissions S."/>
        </authorList>
    </citation>
    <scope>NUCLEOTIDE SEQUENCE [LARGE SCALE GENOMIC DNA]</scope>
    <source>
        <strain evidence="2">DSM 4725</strain>
    </source>
</reference>
<sequence length="86" mass="9153">MATILAHELFTATDSSAHKEHPRGTYLEGSMRDVTHAQAGDDDRTLCGRRAYRGPDGTVWPARHFTTGTAELCPVCAAQVAAALAA</sequence>
<proteinExistence type="predicted"/>
<dbReference type="AlphaFoldDB" id="A0A285VHK0"/>
<gene>
    <name evidence="1" type="ORF">SAMN05660748_4504</name>
</gene>
<evidence type="ECO:0000313" key="1">
    <source>
        <dbReference type="EMBL" id="SOC53584.1"/>
    </source>
</evidence>
<accession>A0A285VHK0</accession>
<organism evidence="1 2">
    <name type="scientific">Blastococcus aggregatus</name>
    <dbReference type="NCBI Taxonomy" id="38502"/>
    <lineage>
        <taxon>Bacteria</taxon>
        <taxon>Bacillati</taxon>
        <taxon>Actinomycetota</taxon>
        <taxon>Actinomycetes</taxon>
        <taxon>Geodermatophilales</taxon>
        <taxon>Geodermatophilaceae</taxon>
        <taxon>Blastococcus</taxon>
    </lineage>
</organism>
<protein>
    <submittedName>
        <fullName evidence="1">Uncharacterized protein</fullName>
    </submittedName>
</protein>
<dbReference type="Proteomes" id="UP000219435">
    <property type="component" value="Unassembled WGS sequence"/>
</dbReference>
<dbReference type="RefSeq" id="WP_097197223.1">
    <property type="nucleotide sequence ID" value="NZ_OBQI01000009.1"/>
</dbReference>
<dbReference type="EMBL" id="OBQI01000009">
    <property type="protein sequence ID" value="SOC53584.1"/>
    <property type="molecule type" value="Genomic_DNA"/>
</dbReference>